<name>U6JSW7_9EIME</name>
<evidence type="ECO:0000313" key="2">
    <source>
        <dbReference type="Proteomes" id="UP000030744"/>
    </source>
</evidence>
<accession>U6JSW7</accession>
<gene>
    <name evidence="1" type="ORF">EMH_0041470</name>
</gene>
<sequence>MSERRSPVMDVGIRIRSGKSRPQCTEMWCFADGARGGPLACICTSMVALRQHFGAAVTIGLAGETHGDVADSIRQAHERAEGPYASTTLVVFGIGRLPAEELGRCQNGAHQLWKWAFAHGTANRAHSARECGVSQMVRAAALWLVYALPWLRYVSILEQR</sequence>
<reference evidence="1" key="2">
    <citation type="submission" date="2013-10" db="EMBL/GenBank/DDBJ databases">
        <authorList>
            <person name="Aslett M."/>
        </authorList>
    </citation>
    <scope>NUCLEOTIDE SEQUENCE [LARGE SCALE GENOMIC DNA]</scope>
    <source>
        <strain evidence="1">Houghton</strain>
    </source>
</reference>
<keyword evidence="2" id="KW-1185">Reference proteome</keyword>
<dbReference type="GeneID" id="25378871"/>
<proteinExistence type="predicted"/>
<dbReference type="RefSeq" id="XP_013351083.1">
    <property type="nucleotide sequence ID" value="XM_013495629.1"/>
</dbReference>
<dbReference type="AlphaFoldDB" id="U6JSW7"/>
<reference evidence="1" key="1">
    <citation type="submission" date="2013-10" db="EMBL/GenBank/DDBJ databases">
        <title>Genomic analysis of the causative agents of coccidiosis in chickens.</title>
        <authorList>
            <person name="Reid A.J."/>
            <person name="Blake D."/>
            <person name="Billington K."/>
            <person name="Browne H."/>
            <person name="Dunn M."/>
            <person name="Hung S."/>
            <person name="Kawahara F."/>
            <person name="Miranda-Saavedra D."/>
            <person name="Mourier T."/>
            <person name="Nagra H."/>
            <person name="Otto T.D."/>
            <person name="Rawlings N."/>
            <person name="Sanchez A."/>
            <person name="Sanders M."/>
            <person name="Subramaniam C."/>
            <person name="Tay Y."/>
            <person name="Dear P."/>
            <person name="Doerig C."/>
            <person name="Gruber A."/>
            <person name="Parkinson J."/>
            <person name="Shirley M."/>
            <person name="Wan K.L."/>
            <person name="Berriman M."/>
            <person name="Tomley F."/>
            <person name="Pain A."/>
        </authorList>
    </citation>
    <scope>NUCLEOTIDE SEQUENCE [LARGE SCALE GENOMIC DNA]</scope>
    <source>
        <strain evidence="1">Houghton</strain>
    </source>
</reference>
<evidence type="ECO:0000313" key="1">
    <source>
        <dbReference type="EMBL" id="CDJ28509.1"/>
    </source>
</evidence>
<dbReference type="VEuPathDB" id="ToxoDB:EMH_0041470"/>
<organism evidence="1 2">
    <name type="scientific">Eimeria mitis</name>
    <dbReference type="NCBI Taxonomy" id="44415"/>
    <lineage>
        <taxon>Eukaryota</taxon>
        <taxon>Sar</taxon>
        <taxon>Alveolata</taxon>
        <taxon>Apicomplexa</taxon>
        <taxon>Conoidasida</taxon>
        <taxon>Coccidia</taxon>
        <taxon>Eucoccidiorida</taxon>
        <taxon>Eimeriorina</taxon>
        <taxon>Eimeriidae</taxon>
        <taxon>Eimeria</taxon>
    </lineage>
</organism>
<dbReference type="Proteomes" id="UP000030744">
    <property type="component" value="Unassembled WGS sequence"/>
</dbReference>
<protein>
    <submittedName>
        <fullName evidence="1">Uncharacterized protein</fullName>
    </submittedName>
</protein>
<dbReference type="EMBL" id="HG681408">
    <property type="protein sequence ID" value="CDJ28509.1"/>
    <property type="molecule type" value="Genomic_DNA"/>
</dbReference>